<dbReference type="InterPro" id="IPR043502">
    <property type="entry name" value="DNA/RNA_pol_sf"/>
</dbReference>
<dbReference type="InterPro" id="IPR013103">
    <property type="entry name" value="RVT_2"/>
</dbReference>
<dbReference type="EMBL" id="BGPR01000269">
    <property type="protein sequence ID" value="GBM09374.1"/>
    <property type="molecule type" value="Genomic_DNA"/>
</dbReference>
<dbReference type="Pfam" id="PF07727">
    <property type="entry name" value="RVT_2"/>
    <property type="match status" value="1"/>
</dbReference>
<dbReference type="AlphaFoldDB" id="A0A4Y2D071"/>
<dbReference type="GO" id="GO:0071897">
    <property type="term" value="P:DNA biosynthetic process"/>
    <property type="evidence" value="ECO:0007669"/>
    <property type="project" value="UniProtKB-ARBA"/>
</dbReference>
<evidence type="ECO:0000259" key="1">
    <source>
        <dbReference type="Pfam" id="PF07727"/>
    </source>
</evidence>
<gene>
    <name evidence="2" type="primary">POLX_1488</name>
    <name evidence="2" type="ORF">AVEN_184081_1</name>
</gene>
<dbReference type="OrthoDB" id="6435466at2759"/>
<keyword evidence="3" id="KW-1185">Reference proteome</keyword>
<reference evidence="2 3" key="1">
    <citation type="journal article" date="2019" name="Sci. Rep.">
        <title>Orb-weaving spider Araneus ventricosus genome elucidates the spidroin gene catalogue.</title>
        <authorList>
            <person name="Kono N."/>
            <person name="Nakamura H."/>
            <person name="Ohtoshi R."/>
            <person name="Moran D.A.P."/>
            <person name="Shinohara A."/>
            <person name="Yoshida Y."/>
            <person name="Fujiwara M."/>
            <person name="Mori M."/>
            <person name="Tomita M."/>
            <person name="Arakawa K."/>
        </authorList>
    </citation>
    <scope>NUCLEOTIDE SEQUENCE [LARGE SCALE GENOMIC DNA]</scope>
</reference>
<proteinExistence type="predicted"/>
<accession>A0A4Y2D071</accession>
<feature type="domain" description="Reverse transcriptase Ty1/copia-type" evidence="1">
    <location>
        <begin position="137"/>
        <end position="356"/>
    </location>
</feature>
<dbReference type="Proteomes" id="UP000499080">
    <property type="component" value="Unassembled WGS sequence"/>
</dbReference>
<evidence type="ECO:0000313" key="2">
    <source>
        <dbReference type="EMBL" id="GBM09374.1"/>
    </source>
</evidence>
<comment type="caution">
    <text evidence="2">The sequence shown here is derived from an EMBL/GenBank/DDBJ whole genome shotgun (WGS) entry which is preliminary data.</text>
</comment>
<name>A0A4Y2D071_ARAVE</name>
<organism evidence="2 3">
    <name type="scientific">Araneus ventricosus</name>
    <name type="common">Orbweaver spider</name>
    <name type="synonym">Epeira ventricosa</name>
    <dbReference type="NCBI Taxonomy" id="182803"/>
    <lineage>
        <taxon>Eukaryota</taxon>
        <taxon>Metazoa</taxon>
        <taxon>Ecdysozoa</taxon>
        <taxon>Arthropoda</taxon>
        <taxon>Chelicerata</taxon>
        <taxon>Arachnida</taxon>
        <taxon>Araneae</taxon>
        <taxon>Araneomorphae</taxon>
        <taxon>Entelegynae</taxon>
        <taxon>Araneoidea</taxon>
        <taxon>Araneidae</taxon>
        <taxon>Araneus</taxon>
    </lineage>
</organism>
<dbReference type="SUPFAM" id="SSF56672">
    <property type="entry name" value="DNA/RNA polymerases"/>
    <property type="match status" value="1"/>
</dbReference>
<evidence type="ECO:0000313" key="3">
    <source>
        <dbReference type="Proteomes" id="UP000499080"/>
    </source>
</evidence>
<sequence>MISRTIKFIENPLPCAKKEAKELQNQDETAQQLVELELEHEENHSMVEGEINERTEVNPCEDDEYELSNSQIQTSQHRRSERKTKGIPPERFAFFANPERIKEPKSWSDVLKMENPYGKQKWIESTKEEMKCLQKKETWKLVTPPLGKKLIGCRWTFKAKYDSKGNIERYKARLVAQGFSQKFRSDYDETFAPVVTYTTIRTFLAAAAYKNLNVTHVDIKTAFLHGNLEDEVYMSQQEDYIEAVQEQKVCKLNKVIYGLKQAARAWHLRIGECLLKYGFEQSKADPCLFTLVKNGNPMYIIVYVDDLLVAGKEDDIRKIINELEEEYELKNLGEVTYYLGINIEKSKEGNFSLNQKNKI</sequence>
<protein>
    <submittedName>
        <fullName evidence="2">Retrovirus-related Pol polyprotein from transposon TNT 1-94</fullName>
    </submittedName>
</protein>